<sequence length="84" mass="9315">MELYKNTDMRRSQVIVVEEILVLSVVAGLAHLGRNSAPRISTQRIFVHNDSIANYTRDVDIPLGDVVKYILGKEPLASLAVLPN</sequence>
<dbReference type="AlphaFoldDB" id="A0AAD4S4T1"/>
<comment type="caution">
    <text evidence="1">The sequence shown here is derived from an EMBL/GenBank/DDBJ whole genome shotgun (WGS) entry which is preliminary data.</text>
</comment>
<gene>
    <name evidence="1" type="ORF">MKW98_018240</name>
</gene>
<protein>
    <submittedName>
        <fullName evidence="1">Uncharacterized protein</fullName>
    </submittedName>
</protein>
<keyword evidence="2" id="KW-1185">Reference proteome</keyword>
<dbReference type="EMBL" id="JAJJMB010014227">
    <property type="protein sequence ID" value="KAI3861957.1"/>
    <property type="molecule type" value="Genomic_DNA"/>
</dbReference>
<dbReference type="Proteomes" id="UP001202328">
    <property type="component" value="Unassembled WGS sequence"/>
</dbReference>
<organism evidence="1 2">
    <name type="scientific">Papaver atlanticum</name>
    <dbReference type="NCBI Taxonomy" id="357466"/>
    <lineage>
        <taxon>Eukaryota</taxon>
        <taxon>Viridiplantae</taxon>
        <taxon>Streptophyta</taxon>
        <taxon>Embryophyta</taxon>
        <taxon>Tracheophyta</taxon>
        <taxon>Spermatophyta</taxon>
        <taxon>Magnoliopsida</taxon>
        <taxon>Ranunculales</taxon>
        <taxon>Papaveraceae</taxon>
        <taxon>Papaveroideae</taxon>
        <taxon>Papaver</taxon>
    </lineage>
</organism>
<name>A0AAD4S4T1_9MAGN</name>
<reference evidence="1" key="1">
    <citation type="submission" date="2022-04" db="EMBL/GenBank/DDBJ databases">
        <title>A functionally conserved STORR gene fusion in Papaver species that diverged 16.8 million years ago.</title>
        <authorList>
            <person name="Catania T."/>
        </authorList>
    </citation>
    <scope>NUCLEOTIDE SEQUENCE</scope>
    <source>
        <strain evidence="1">S-188037</strain>
    </source>
</reference>
<accession>A0AAD4S4T1</accession>
<evidence type="ECO:0000313" key="2">
    <source>
        <dbReference type="Proteomes" id="UP001202328"/>
    </source>
</evidence>
<proteinExistence type="predicted"/>
<evidence type="ECO:0000313" key="1">
    <source>
        <dbReference type="EMBL" id="KAI3861957.1"/>
    </source>
</evidence>